<sequence length="267" mass="29837">MRKIIAVLLLGMLAIASGCIGEKAGLTKEKVLTAIQNIETAHYNESFSMNMNVYDPNTNKTLNVMMSGNARGVFNKSAGIEVGNMSVTTRTMGMNISMNWPYFANGSNVYFKIDGKWYLVPSNNDLYDKAKGSLNVGYIEKLLQEKNVTFKKLGEEYAFRVNVTFWEFVNATNQSAYLNEMWGPLSDNITVNTNTGWVEVHFRSDGTPTFIETYMNLTITFDISPQEPVTVREVIHDSTILSDINRPVNISTPEGIKSAGNFEEVFG</sequence>
<reference evidence="2" key="1">
    <citation type="submission" date="2016-03" db="EMBL/GenBank/DDBJ databases">
        <authorList>
            <person name="Oger P.M."/>
        </authorList>
    </citation>
    <scope>NUCLEOTIDE SEQUENCE [LARGE SCALE GENOMIC DNA]</scope>
    <source>
        <strain evidence="2">OG-1</strain>
    </source>
</reference>
<organism evidence="1 2">
    <name type="scientific">Thermococcus peptonophilus</name>
    <dbReference type="NCBI Taxonomy" id="53952"/>
    <lineage>
        <taxon>Archaea</taxon>
        <taxon>Methanobacteriati</taxon>
        <taxon>Methanobacteriota</taxon>
        <taxon>Thermococci</taxon>
        <taxon>Thermococcales</taxon>
        <taxon>Thermococcaceae</taxon>
        <taxon>Thermococcus</taxon>
    </lineage>
</organism>
<dbReference type="STRING" id="53952.A0127_08180"/>
<name>A0A142CWI9_9EURY</name>
<proteinExistence type="predicted"/>
<dbReference type="EMBL" id="CP014750">
    <property type="protein sequence ID" value="AMQ19141.1"/>
    <property type="molecule type" value="Genomic_DNA"/>
</dbReference>
<evidence type="ECO:0000313" key="1">
    <source>
        <dbReference type="EMBL" id="AMQ19141.1"/>
    </source>
</evidence>
<evidence type="ECO:0008006" key="3">
    <source>
        <dbReference type="Google" id="ProtNLM"/>
    </source>
</evidence>
<accession>A0A142CWI9</accession>
<dbReference type="PROSITE" id="PS51257">
    <property type="entry name" value="PROKAR_LIPOPROTEIN"/>
    <property type="match status" value="1"/>
</dbReference>
<gene>
    <name evidence="1" type="ORF">A0127_08180</name>
</gene>
<evidence type="ECO:0000313" key="2">
    <source>
        <dbReference type="Proteomes" id="UP000073604"/>
    </source>
</evidence>
<protein>
    <recommendedName>
        <fullName evidence="3">Lipoprotein</fullName>
    </recommendedName>
</protein>
<dbReference type="Proteomes" id="UP000073604">
    <property type="component" value="Chromosome"/>
</dbReference>
<dbReference type="AlphaFoldDB" id="A0A142CWI9"/>
<keyword evidence="2" id="KW-1185">Reference proteome</keyword>
<dbReference type="GeneID" id="27140518"/>
<dbReference type="OrthoDB" id="101042at2157"/>
<dbReference type="KEGG" id="tpep:A0127_08180"/>
<dbReference type="RefSeq" id="WP_062390232.1">
    <property type="nucleotide sequence ID" value="NZ_CP014750.1"/>
</dbReference>